<name>A0A1F7WMS0_9BACT</name>
<organism evidence="2 3">
    <name type="scientific">Candidatus Woesebacteria bacterium GWA1_42_12</name>
    <dbReference type="NCBI Taxonomy" id="1802472"/>
    <lineage>
        <taxon>Bacteria</taxon>
        <taxon>Candidatus Woeseibacteriota</taxon>
    </lineage>
</organism>
<gene>
    <name evidence="2" type="ORF">A2112_02005</name>
</gene>
<dbReference type="PROSITE" id="PS51819">
    <property type="entry name" value="VOC"/>
    <property type="match status" value="1"/>
</dbReference>
<accession>A0A1F7WMS0</accession>
<evidence type="ECO:0000313" key="2">
    <source>
        <dbReference type="EMBL" id="OGM04126.1"/>
    </source>
</evidence>
<evidence type="ECO:0000313" key="3">
    <source>
        <dbReference type="Proteomes" id="UP000177091"/>
    </source>
</evidence>
<comment type="caution">
    <text evidence="2">The sequence shown here is derived from an EMBL/GenBank/DDBJ whole genome shotgun (WGS) entry which is preliminary data.</text>
</comment>
<protein>
    <recommendedName>
        <fullName evidence="1">VOC domain-containing protein</fullName>
    </recommendedName>
</protein>
<dbReference type="InterPro" id="IPR037523">
    <property type="entry name" value="VOC_core"/>
</dbReference>
<dbReference type="EMBL" id="MGFK01000020">
    <property type="protein sequence ID" value="OGM04126.1"/>
    <property type="molecule type" value="Genomic_DNA"/>
</dbReference>
<proteinExistence type="predicted"/>
<reference evidence="2 3" key="1">
    <citation type="journal article" date="2016" name="Nat. Commun.">
        <title>Thousands of microbial genomes shed light on interconnected biogeochemical processes in an aquifer system.</title>
        <authorList>
            <person name="Anantharaman K."/>
            <person name="Brown C.T."/>
            <person name="Hug L.A."/>
            <person name="Sharon I."/>
            <person name="Castelle C.J."/>
            <person name="Probst A.J."/>
            <person name="Thomas B.C."/>
            <person name="Singh A."/>
            <person name="Wilkins M.J."/>
            <person name="Karaoz U."/>
            <person name="Brodie E.L."/>
            <person name="Williams K.H."/>
            <person name="Hubbard S.S."/>
            <person name="Banfield J.F."/>
        </authorList>
    </citation>
    <scope>NUCLEOTIDE SEQUENCE [LARGE SCALE GENOMIC DNA]</scope>
</reference>
<dbReference type="Gene3D" id="3.10.180.10">
    <property type="entry name" value="2,3-Dihydroxybiphenyl 1,2-Dioxygenase, domain 1"/>
    <property type="match status" value="1"/>
</dbReference>
<feature type="domain" description="VOC" evidence="1">
    <location>
        <begin position="4"/>
        <end position="132"/>
    </location>
</feature>
<dbReference type="Pfam" id="PF00903">
    <property type="entry name" value="Glyoxalase"/>
    <property type="match status" value="1"/>
</dbReference>
<sequence length="143" mass="17142">MNIPQNSVLLELHVPDFRKVKEFYRRLGFRVVWERKPEEKKGYLVIKRDNNILCFWPGNKYVENQSYFQNFPPNTKRGFGVEIVIMVENIESFYKNAESFCKIVDKLQKQQWGLKDFRIEDPFGFYLRFTEPHNILDEGNAIA</sequence>
<dbReference type="InterPro" id="IPR004360">
    <property type="entry name" value="Glyas_Fos-R_dOase_dom"/>
</dbReference>
<evidence type="ECO:0000259" key="1">
    <source>
        <dbReference type="PROSITE" id="PS51819"/>
    </source>
</evidence>
<dbReference type="SUPFAM" id="SSF54593">
    <property type="entry name" value="Glyoxalase/Bleomycin resistance protein/Dihydroxybiphenyl dioxygenase"/>
    <property type="match status" value="1"/>
</dbReference>
<dbReference type="Proteomes" id="UP000177091">
    <property type="component" value="Unassembled WGS sequence"/>
</dbReference>
<dbReference type="InterPro" id="IPR029068">
    <property type="entry name" value="Glyas_Bleomycin-R_OHBP_Dase"/>
</dbReference>
<dbReference type="AlphaFoldDB" id="A0A1F7WMS0"/>